<dbReference type="Proteomes" id="UP000461754">
    <property type="component" value="Unassembled WGS sequence"/>
</dbReference>
<accession>A0A7X2NEJ5</accession>
<sequence>MSNKMENRKVVAEGLQMIVSQLSQQADGHVLQSRIFASEGFSKLAEKYAAHAEEERGYVQECADRLIDLGCDVKLEAKEAAPLCKDPVEWVKYDLQVSKDGLEGLSALIEAARQDYKTYDILTKYYEDEEEDMFWGEAQLDLIACIGKENWLVQQL</sequence>
<organism evidence="4 5">
    <name type="scientific">Pseudoramibacter porci</name>
    <dbReference type="NCBI Taxonomy" id="2606631"/>
    <lineage>
        <taxon>Bacteria</taxon>
        <taxon>Bacillati</taxon>
        <taxon>Bacillota</taxon>
        <taxon>Clostridia</taxon>
        <taxon>Eubacteriales</taxon>
        <taxon>Eubacteriaceae</taxon>
        <taxon>Pseudoramibacter</taxon>
    </lineage>
</organism>
<proteinExistence type="predicted"/>
<keyword evidence="5" id="KW-1185">Reference proteome</keyword>
<evidence type="ECO:0000256" key="1">
    <source>
        <dbReference type="ARBA" id="ARBA00022434"/>
    </source>
</evidence>
<dbReference type="AlphaFoldDB" id="A0A7X2NEJ5"/>
<dbReference type="SUPFAM" id="SSF47240">
    <property type="entry name" value="Ferritin-like"/>
    <property type="match status" value="1"/>
</dbReference>
<dbReference type="GO" id="GO:0006879">
    <property type="term" value="P:intracellular iron ion homeostasis"/>
    <property type="evidence" value="ECO:0007669"/>
    <property type="project" value="UniProtKB-KW"/>
</dbReference>
<feature type="domain" description="Ferritin/DPS" evidence="3">
    <location>
        <begin position="32"/>
        <end position="144"/>
    </location>
</feature>
<dbReference type="InterPro" id="IPR012347">
    <property type="entry name" value="Ferritin-like"/>
</dbReference>
<keyword evidence="2" id="KW-0408">Iron</keyword>
<dbReference type="EMBL" id="VUMO01000002">
    <property type="protein sequence ID" value="MSS19140.1"/>
    <property type="molecule type" value="Genomic_DNA"/>
</dbReference>
<protein>
    <submittedName>
        <fullName evidence="4">Bacterioferritin (Cytochrome b1)</fullName>
    </submittedName>
</protein>
<dbReference type="Pfam" id="PF00210">
    <property type="entry name" value="Ferritin"/>
    <property type="match status" value="1"/>
</dbReference>
<dbReference type="InterPro" id="IPR002024">
    <property type="entry name" value="Bacterioferritin"/>
</dbReference>
<evidence type="ECO:0000313" key="5">
    <source>
        <dbReference type="Proteomes" id="UP000461754"/>
    </source>
</evidence>
<name>A0A7X2NEJ5_9FIRM</name>
<dbReference type="GO" id="GO:0006826">
    <property type="term" value="P:iron ion transport"/>
    <property type="evidence" value="ECO:0007669"/>
    <property type="project" value="InterPro"/>
</dbReference>
<dbReference type="PRINTS" id="PR00601">
    <property type="entry name" value="BACFERRITIN"/>
</dbReference>
<reference evidence="4 5" key="1">
    <citation type="submission" date="2019-08" db="EMBL/GenBank/DDBJ databases">
        <title>In-depth cultivation of the pig gut microbiome towards novel bacterial diversity and tailored functional studies.</title>
        <authorList>
            <person name="Wylensek D."/>
            <person name="Hitch T.C.A."/>
            <person name="Clavel T."/>
        </authorList>
    </citation>
    <scope>NUCLEOTIDE SEQUENCE [LARGE SCALE GENOMIC DNA]</scope>
    <source>
        <strain evidence="4 5">RF-744-FAT-4</strain>
    </source>
</reference>
<evidence type="ECO:0000313" key="4">
    <source>
        <dbReference type="EMBL" id="MSS19140.1"/>
    </source>
</evidence>
<comment type="caution">
    <text evidence="4">The sequence shown here is derived from an EMBL/GenBank/DDBJ whole genome shotgun (WGS) entry which is preliminary data.</text>
</comment>
<dbReference type="Gene3D" id="1.20.1260.10">
    <property type="match status" value="1"/>
</dbReference>
<dbReference type="InterPro" id="IPR008331">
    <property type="entry name" value="Ferritin_DPS_dom"/>
</dbReference>
<evidence type="ECO:0000256" key="2">
    <source>
        <dbReference type="ARBA" id="ARBA00023004"/>
    </source>
</evidence>
<gene>
    <name evidence="4" type="ORF">FYJ52_01765</name>
</gene>
<evidence type="ECO:0000259" key="3">
    <source>
        <dbReference type="Pfam" id="PF00210"/>
    </source>
</evidence>
<dbReference type="InterPro" id="IPR009078">
    <property type="entry name" value="Ferritin-like_SF"/>
</dbReference>
<keyword evidence="1" id="KW-0409">Iron storage</keyword>
<dbReference type="RefSeq" id="WP_154575551.1">
    <property type="nucleotide sequence ID" value="NZ_VUMO01000002.1"/>
</dbReference>
<dbReference type="GO" id="GO:0008199">
    <property type="term" value="F:ferric iron binding"/>
    <property type="evidence" value="ECO:0007669"/>
    <property type="project" value="InterPro"/>
</dbReference>